<dbReference type="GO" id="GO:0005524">
    <property type="term" value="F:ATP binding"/>
    <property type="evidence" value="ECO:0007669"/>
    <property type="project" value="UniProtKB-KW"/>
</dbReference>
<dbReference type="GO" id="GO:0051707">
    <property type="term" value="P:response to other organism"/>
    <property type="evidence" value="ECO:0007669"/>
    <property type="project" value="UniProtKB-ARBA"/>
</dbReference>
<keyword evidence="3" id="KW-0677">Repeat</keyword>
<dbReference type="Gramene" id="mRNA:HanXRQr2_Chr13g0618401">
    <property type="protein sequence ID" value="mRNA:HanXRQr2_Chr13g0618401"/>
    <property type="gene ID" value="HanXRQr2_Chr13g0618401"/>
</dbReference>
<keyword evidence="4" id="KW-0547">Nucleotide-binding</keyword>
<dbReference type="EMBL" id="CM007891">
    <property type="protein sequence ID" value="OTG35493.1"/>
    <property type="molecule type" value="Genomic_DNA"/>
</dbReference>
<feature type="domain" description="Disease resistance protein At4g27190-like leucine-rich repeats" evidence="10">
    <location>
        <begin position="850"/>
        <end position="979"/>
    </location>
</feature>
<comment type="similarity">
    <text evidence="1">Belongs to the disease resistance NB-LRR family.</text>
</comment>
<feature type="domain" description="Disease resistance protein winged helix" evidence="11">
    <location>
        <begin position="428"/>
        <end position="496"/>
    </location>
</feature>
<evidence type="ECO:0000259" key="9">
    <source>
        <dbReference type="Pfam" id="PF18052"/>
    </source>
</evidence>
<reference evidence="13 15" key="1">
    <citation type="journal article" date="2017" name="Nature">
        <title>The sunflower genome provides insights into oil metabolism, flowering and Asterid evolution.</title>
        <authorList>
            <person name="Badouin H."/>
            <person name="Gouzy J."/>
            <person name="Grassa C.J."/>
            <person name="Murat F."/>
            <person name="Staton S.E."/>
            <person name="Cottret L."/>
            <person name="Lelandais-Briere C."/>
            <person name="Owens G.L."/>
            <person name="Carrere S."/>
            <person name="Mayjonade B."/>
            <person name="Legrand L."/>
            <person name="Gill N."/>
            <person name="Kane N.C."/>
            <person name="Bowers J.E."/>
            <person name="Hubner S."/>
            <person name="Bellec A."/>
            <person name="Berard A."/>
            <person name="Berges H."/>
            <person name="Blanchet N."/>
            <person name="Boniface M.C."/>
            <person name="Brunel D."/>
            <person name="Catrice O."/>
            <person name="Chaidir N."/>
            <person name="Claudel C."/>
            <person name="Donnadieu C."/>
            <person name="Faraut T."/>
            <person name="Fievet G."/>
            <person name="Helmstetter N."/>
            <person name="King M."/>
            <person name="Knapp S.J."/>
            <person name="Lai Z."/>
            <person name="Le Paslier M.C."/>
            <person name="Lippi Y."/>
            <person name="Lorenzon L."/>
            <person name="Mandel J.R."/>
            <person name="Marage G."/>
            <person name="Marchand G."/>
            <person name="Marquand E."/>
            <person name="Bret-Mestries E."/>
            <person name="Morien E."/>
            <person name="Nambeesan S."/>
            <person name="Nguyen T."/>
            <person name="Pegot-Espagnet P."/>
            <person name="Pouilly N."/>
            <person name="Raftis F."/>
            <person name="Sallet E."/>
            <person name="Schiex T."/>
            <person name="Thomas J."/>
            <person name="Vandecasteele C."/>
            <person name="Vares D."/>
            <person name="Vear F."/>
            <person name="Vautrin S."/>
            <person name="Crespi M."/>
            <person name="Mangin B."/>
            <person name="Burke J.M."/>
            <person name="Salse J."/>
            <person name="Munos S."/>
            <person name="Vincourt P."/>
            <person name="Rieseberg L.H."/>
            <person name="Langlade N.B."/>
        </authorList>
    </citation>
    <scope>NUCLEOTIDE SEQUENCE [LARGE SCALE GENOMIC DNA]</scope>
    <source>
        <strain evidence="15">cv. SF193</strain>
        <tissue evidence="13">Leaves</tissue>
    </source>
</reference>
<feature type="domain" description="NB-ARC" evidence="8">
    <location>
        <begin position="171"/>
        <end position="340"/>
    </location>
</feature>
<dbReference type="Pfam" id="PF25019">
    <property type="entry name" value="LRR_R13L1-DRL21"/>
    <property type="match status" value="1"/>
</dbReference>
<proteinExistence type="inferred from homology"/>
<keyword evidence="2" id="KW-0433">Leucine-rich repeat</keyword>
<dbReference type="OMA" id="NHCPRIT"/>
<reference evidence="14" key="2">
    <citation type="submission" date="2017-02" db="EMBL/GenBank/DDBJ databases">
        <title>Sunflower complete genome.</title>
        <authorList>
            <person name="Langlade N."/>
            <person name="Munos S."/>
        </authorList>
    </citation>
    <scope>NUCLEOTIDE SEQUENCE [LARGE SCALE GENOMIC DNA]</scope>
    <source>
        <tissue evidence="14">Leaves</tissue>
    </source>
</reference>
<evidence type="ECO:0000256" key="2">
    <source>
        <dbReference type="ARBA" id="ARBA00022614"/>
    </source>
</evidence>
<dbReference type="InterPro" id="IPR002182">
    <property type="entry name" value="NB-ARC"/>
</dbReference>
<feature type="compositionally biased region" description="Basic and acidic residues" evidence="7">
    <location>
        <begin position="144"/>
        <end position="153"/>
    </location>
</feature>
<gene>
    <name evidence="14" type="ORF">HannXRQ_Chr02g0057361</name>
    <name evidence="13" type="ORF">HanXRQr2_Chr13g0618401</name>
</gene>
<name>A0A251VK34_HELAN</name>
<accession>A0A251VK34</accession>
<dbReference type="InParanoid" id="A0A251VK34"/>
<reference evidence="13" key="3">
    <citation type="submission" date="2020-06" db="EMBL/GenBank/DDBJ databases">
        <title>Helianthus annuus Genome sequencing and assembly Release 2.</title>
        <authorList>
            <person name="Gouzy J."/>
            <person name="Langlade N."/>
            <person name="Munos S."/>
        </authorList>
    </citation>
    <scope>NUCLEOTIDE SEQUENCE</scope>
    <source>
        <tissue evidence="13">Leaves</tissue>
    </source>
</reference>
<dbReference type="Proteomes" id="UP000215914">
    <property type="component" value="Chromosome 2"/>
</dbReference>
<evidence type="ECO:0000256" key="5">
    <source>
        <dbReference type="ARBA" id="ARBA00022821"/>
    </source>
</evidence>
<dbReference type="Pfam" id="PF00931">
    <property type="entry name" value="NB-ARC"/>
    <property type="match status" value="1"/>
</dbReference>
<dbReference type="FunFam" id="3.40.50.300:FF:001091">
    <property type="entry name" value="Probable disease resistance protein At1g61300"/>
    <property type="match status" value="1"/>
</dbReference>
<dbReference type="Gene3D" id="3.40.50.300">
    <property type="entry name" value="P-loop containing nucleotide triphosphate hydrolases"/>
    <property type="match status" value="1"/>
</dbReference>
<dbReference type="SUPFAM" id="SSF52047">
    <property type="entry name" value="RNI-like"/>
    <property type="match status" value="1"/>
</dbReference>
<keyword evidence="5" id="KW-0611">Plant defense</keyword>
<dbReference type="EMBL" id="MNCJ02000328">
    <property type="protein sequence ID" value="KAF5776004.1"/>
    <property type="molecule type" value="Genomic_DNA"/>
</dbReference>
<dbReference type="Pfam" id="PF18052">
    <property type="entry name" value="Rx_N"/>
    <property type="match status" value="1"/>
</dbReference>
<evidence type="ECO:0000313" key="14">
    <source>
        <dbReference type="EMBL" id="OTG35493.1"/>
    </source>
</evidence>
<evidence type="ECO:0000256" key="1">
    <source>
        <dbReference type="ARBA" id="ARBA00008894"/>
    </source>
</evidence>
<evidence type="ECO:0000259" key="12">
    <source>
        <dbReference type="Pfam" id="PF25019"/>
    </source>
</evidence>
<keyword evidence="6" id="KW-0067">ATP-binding</keyword>
<organism evidence="14 15">
    <name type="scientific">Helianthus annuus</name>
    <name type="common">Common sunflower</name>
    <dbReference type="NCBI Taxonomy" id="4232"/>
    <lineage>
        <taxon>Eukaryota</taxon>
        <taxon>Viridiplantae</taxon>
        <taxon>Streptophyta</taxon>
        <taxon>Embryophyta</taxon>
        <taxon>Tracheophyta</taxon>
        <taxon>Spermatophyta</taxon>
        <taxon>Magnoliopsida</taxon>
        <taxon>eudicotyledons</taxon>
        <taxon>Gunneridae</taxon>
        <taxon>Pentapetalae</taxon>
        <taxon>asterids</taxon>
        <taxon>campanulids</taxon>
        <taxon>Asterales</taxon>
        <taxon>Asteraceae</taxon>
        <taxon>Asteroideae</taxon>
        <taxon>Heliantheae alliance</taxon>
        <taxon>Heliantheae</taxon>
        <taxon>Helianthus</taxon>
    </lineage>
</organism>
<dbReference type="InterPro" id="IPR027417">
    <property type="entry name" value="P-loop_NTPase"/>
</dbReference>
<evidence type="ECO:0000313" key="15">
    <source>
        <dbReference type="Proteomes" id="UP000215914"/>
    </source>
</evidence>
<dbReference type="InterPro" id="IPR041118">
    <property type="entry name" value="Rx_N"/>
</dbReference>
<dbReference type="InterPro" id="IPR057135">
    <property type="entry name" value="At4g27190-like_LRR"/>
</dbReference>
<evidence type="ECO:0000259" key="10">
    <source>
        <dbReference type="Pfam" id="PF23247"/>
    </source>
</evidence>
<dbReference type="InterPro" id="IPR056789">
    <property type="entry name" value="LRR_R13L1-DRL21"/>
</dbReference>
<protein>
    <submittedName>
        <fullName evidence="14">Putative NB-ARC</fullName>
    </submittedName>
    <submittedName>
        <fullName evidence="13">Virus X resistance protein-like, coiled-coil</fullName>
    </submittedName>
</protein>
<dbReference type="Gene3D" id="1.20.5.4130">
    <property type="match status" value="1"/>
</dbReference>
<dbReference type="Pfam" id="PF23559">
    <property type="entry name" value="WHD_DRP"/>
    <property type="match status" value="1"/>
</dbReference>
<dbReference type="InterPro" id="IPR036388">
    <property type="entry name" value="WH-like_DNA-bd_sf"/>
</dbReference>
<dbReference type="InterPro" id="IPR058922">
    <property type="entry name" value="WHD_DRP"/>
</dbReference>
<dbReference type="CDD" id="cd14798">
    <property type="entry name" value="RX-CC_like"/>
    <property type="match status" value="1"/>
</dbReference>
<sequence length="1439" mass="163807">MAEAVASALVNVIFQKLADVALKKYVGSQGFYTELENLERELSQIQAVLKDAADKEVKDEAVKQWLRELKHLAYDIDNLLDDVATEAMHRELSGASTSTVRNLIIPTCCTNFSLDQRLSHKLDSITTRLEHINKEKNALGLTVKDGKQKDPNRGNETSLPESNVVGRVAEKEELLKKLLGDDGSSKENFSIVPIVGMGGVGKTTLATLLYNDPQLHSHFELRAWVYVSNDFDIFKISKVIFQSVTGENKDFADLHLLQVALKEHLKEKRFLLVLDDVWCENNDDWQYLLQSFHLVARRSKIIITTRKDQLLKKLGFGGIGHLDHLKILSHEDALSLFALHALGVDNFDSHPTLKQMGESIVEKCGGLPLALKAIGRRLRTTTNAEDWDDVLKSEIWDIEISEEIFSSLKRSYHDLSQHLKTLFEYCSLFPRGFLFDKEELILLWMAEGYLNQSRGYMSPERFGHECFEILLSKSFFQHAPNDESFFVMHNLMNDLATFVAEDYFLRFEKEMEIRKRGSTKYHHISFIREEYVAYHKFEAFKRARSLRTMLAVSAGMNNSWDTFYLSNKILVDLLPELALLRVLCLSRFEISEVPEFIGSLKHLRYLNLSQTKIRELPDNVGNLYNLQTLIVFGCQSLTKLPKSFSKLQKLRHFDLRDTPLLEKLPLGIGELESLHTLTKIIIGGDNGFTITELKGLINLHGEISIQGLHKVQSAMHAKEANLSLKRLSKLELKWGYVFDGTRRGPLEEEVISELKPHSDRLKELAIVSYGGTKFPNWIGDPSFHLLTHVSIRGCKKCTYLPPLGQLASLKELFIQGMDEVEDIGSEFTGTIDVSFPSLEVLWFEDMSGWKTWSTNYYILDEVFPCLRELHIKDCPNLNDVLVEALPSLRVLQIDRCGDGVLRHLVHAASSITKLEIQSILGLTDGVWRGVIDYLGTLEELRINGCNDIKYLWESEADASKVLVNLKKLYVHNCSGLVSLGEIGDGDNFNSSLLSSLRILDVWHCNNMQCCCCPNSIESLCIGSCSSVTRVSFATPAGGQKLKSLDISLCNEQMEIINNTGMPMLEYVFIYRWRNLKSITDMSYFKHITHLELYSCLSIETFPDLELSKLTSLQFLLIEKCPSMDSSFPRGLWPPKLVSLGIGGLKKPILEWGYQNFPTSLVSLTLCDEPEVSNLNQLSHLLPSSLTHLGIEEFDNLESPSEGLQHLTHLQHLSIEKCPKMKHLPETLLPSLLSLIIEECPYLEERCNGRGSRYWPLISHIPRIEIESREFGTYSKRLLMRKQSLCLLIQQPILCSTKATNDGCGYLSDRLARSDYENIGFKMDMYFFDSSNDFYWKLFKARSYCSQVTTIRNAASFTRFIVTKTLTKQHCSGLILISMGIVLKMVLENKLTPRRFPKIQELVFSDFFSFFFVISLIKIELHNSSSATLWIKGSQRNGKN</sequence>
<dbReference type="InterPro" id="IPR038005">
    <property type="entry name" value="RX-like_CC"/>
</dbReference>
<keyword evidence="15" id="KW-1185">Reference proteome</keyword>
<evidence type="ECO:0000259" key="11">
    <source>
        <dbReference type="Pfam" id="PF23559"/>
    </source>
</evidence>
<evidence type="ECO:0000256" key="3">
    <source>
        <dbReference type="ARBA" id="ARBA00022737"/>
    </source>
</evidence>
<dbReference type="Gene3D" id="3.80.10.10">
    <property type="entry name" value="Ribonuclease Inhibitor"/>
    <property type="match status" value="3"/>
</dbReference>
<dbReference type="PRINTS" id="PR00364">
    <property type="entry name" value="DISEASERSIST"/>
</dbReference>
<dbReference type="SUPFAM" id="SSF52058">
    <property type="entry name" value="L domain-like"/>
    <property type="match status" value="1"/>
</dbReference>
<dbReference type="InterPro" id="IPR032675">
    <property type="entry name" value="LRR_dom_sf"/>
</dbReference>
<dbReference type="Gene3D" id="1.10.10.10">
    <property type="entry name" value="Winged helix-like DNA-binding domain superfamily/Winged helix DNA-binding domain"/>
    <property type="match status" value="1"/>
</dbReference>
<evidence type="ECO:0000313" key="13">
    <source>
        <dbReference type="EMBL" id="KAF5776004.1"/>
    </source>
</evidence>
<evidence type="ECO:0000259" key="8">
    <source>
        <dbReference type="Pfam" id="PF00931"/>
    </source>
</evidence>
<dbReference type="GO" id="GO:0006952">
    <property type="term" value="P:defense response"/>
    <property type="evidence" value="ECO:0007669"/>
    <property type="project" value="UniProtKB-KW"/>
</dbReference>
<evidence type="ECO:0000256" key="7">
    <source>
        <dbReference type="SAM" id="MobiDB-lite"/>
    </source>
</evidence>
<evidence type="ECO:0000256" key="4">
    <source>
        <dbReference type="ARBA" id="ARBA00022741"/>
    </source>
</evidence>
<feature type="region of interest" description="Disordered" evidence="7">
    <location>
        <begin position="140"/>
        <end position="161"/>
    </location>
</feature>
<feature type="domain" description="R13L1/DRL21-like LRR repeat region" evidence="12">
    <location>
        <begin position="690"/>
        <end position="817"/>
    </location>
</feature>
<dbReference type="PANTHER" id="PTHR36766:SF61">
    <property type="entry name" value="NB-ARC DOMAIN DISEASE RESISTANCE PROTEIN"/>
    <property type="match status" value="1"/>
</dbReference>
<dbReference type="SUPFAM" id="SSF52540">
    <property type="entry name" value="P-loop containing nucleoside triphosphate hydrolases"/>
    <property type="match status" value="1"/>
</dbReference>
<dbReference type="Gene3D" id="1.10.8.430">
    <property type="entry name" value="Helical domain of apoptotic protease-activating factors"/>
    <property type="match status" value="1"/>
</dbReference>
<dbReference type="InterPro" id="IPR042197">
    <property type="entry name" value="Apaf_helical"/>
</dbReference>
<dbReference type="PANTHER" id="PTHR36766">
    <property type="entry name" value="PLANT BROAD-SPECTRUM MILDEW RESISTANCE PROTEIN RPW8"/>
    <property type="match status" value="1"/>
</dbReference>
<dbReference type="GO" id="GO:0043531">
    <property type="term" value="F:ADP binding"/>
    <property type="evidence" value="ECO:0007669"/>
    <property type="project" value="InterPro"/>
</dbReference>
<evidence type="ECO:0000256" key="6">
    <source>
        <dbReference type="ARBA" id="ARBA00022840"/>
    </source>
</evidence>
<dbReference type="Pfam" id="PF23247">
    <property type="entry name" value="LRR_RPS2"/>
    <property type="match status" value="1"/>
</dbReference>
<feature type="domain" description="Disease resistance N-terminal" evidence="9">
    <location>
        <begin position="10"/>
        <end position="94"/>
    </location>
</feature>